<dbReference type="RefSeq" id="WP_133228091.1">
    <property type="nucleotide sequence ID" value="NZ_SOZE01000005.1"/>
</dbReference>
<dbReference type="InterPro" id="IPR008979">
    <property type="entry name" value="Galactose-bd-like_sf"/>
</dbReference>
<reference evidence="8 9" key="1">
    <citation type="journal article" date="2017" name="Int. J. Syst. Evol. Microbiol.">
        <title>Mucilaginibacterpsychrotolerans sp. nov., isolated from peatlands.</title>
        <authorList>
            <person name="Deng Y."/>
            <person name="Shen L."/>
            <person name="Xu B."/>
            <person name="Liu Y."/>
            <person name="Gu Z."/>
            <person name="Liu H."/>
            <person name="Zhou Y."/>
        </authorList>
    </citation>
    <scope>NUCLEOTIDE SEQUENCE [LARGE SCALE GENOMIC DNA]</scope>
    <source>
        <strain evidence="8 9">NH7-4</strain>
    </source>
</reference>
<keyword evidence="3 6" id="KW-0732">Signal</keyword>
<organism evidence="8 9">
    <name type="scientific">Mucilaginibacter psychrotolerans</name>
    <dbReference type="NCBI Taxonomy" id="1524096"/>
    <lineage>
        <taxon>Bacteria</taxon>
        <taxon>Pseudomonadati</taxon>
        <taxon>Bacteroidota</taxon>
        <taxon>Sphingobacteriia</taxon>
        <taxon>Sphingobacteriales</taxon>
        <taxon>Sphingobacteriaceae</taxon>
        <taxon>Mucilaginibacter</taxon>
    </lineage>
</organism>
<dbReference type="EMBL" id="SOZE01000005">
    <property type="protein sequence ID" value="TFF38898.1"/>
    <property type="molecule type" value="Genomic_DNA"/>
</dbReference>
<evidence type="ECO:0000259" key="7">
    <source>
        <dbReference type="PROSITE" id="PS50022"/>
    </source>
</evidence>
<keyword evidence="9" id="KW-1185">Reference proteome</keyword>
<dbReference type="InterPro" id="IPR000933">
    <property type="entry name" value="Glyco_hydro_29"/>
</dbReference>
<comment type="caution">
    <text evidence="8">The sequence shown here is derived from an EMBL/GenBank/DDBJ whole genome shotgun (WGS) entry which is preliminary data.</text>
</comment>
<dbReference type="PANTHER" id="PTHR10030">
    <property type="entry name" value="ALPHA-L-FUCOSIDASE"/>
    <property type="match status" value="1"/>
</dbReference>
<comment type="similarity">
    <text evidence="1">Belongs to the glycosyl hydrolase 29 family.</text>
</comment>
<evidence type="ECO:0000313" key="9">
    <source>
        <dbReference type="Proteomes" id="UP000297540"/>
    </source>
</evidence>
<sequence>MLKKLLLFGFLMGGTPAAFAQAPPKPYGALPSKAQLNWHEMGMYCIIHFGVDTYTNKEWGFGDEDPAIVNPTKFDAMQIVGAAKAGGFKGVVVVAKHHDGLCIWPTKTTEHNITKATWKNGQGDMVREYQLACQKLGMQLGLYCSPWDRNNPQYGTPEYLEIYRAQLKELYTNYGPLFISWHDGANGGDGYYGGKREERKIDRTSYYDWDNTWAMIRKWQPNAAIFGDIGADVRWVGNEEGEAGITSWATYSPQAPDAGKKPSNGYSKYWEATEGTRQGNWMPAECDVPLRPGWFYHAAQNEQVKTPYQLLELYYKSVGRGADLDLGLSPNPQGLLDDRDVASLKTFGELLQQTFAVNMLKGAAFTASNVRGGNKQKFGPAFLTDADRYSYWATNDNITTPQLVADMHSAKTFNVIRLRENIKLGQRINAVAVDAFVNGGWKEIATATSIGANRLIRLPQNVTASKVRLRVTSSAACVALSDFALFKEPAHLSAPIIARDKAGMVNIATDAPVSSIHYTVDGTVPTLASPGYQKPFLLADGGIVKAISFDAGKAGEASAKEFGLSKTGWKVVKVWPPADGKPEYVIDEDINTNWNTLPKDTLAKPQFPLEITIDLGKEQNIAAFTYLPRQDKQTPGIVDRYALYTSSNGQIWDPIAKGEFANIQSNPIEQVVTLTQPIKARYFKFSVLHVTKGNGVAVAELGIKVK</sequence>
<dbReference type="Gene3D" id="2.60.120.260">
    <property type="entry name" value="Galactose-binding domain-like"/>
    <property type="match status" value="2"/>
</dbReference>
<feature type="domain" description="F5/8 type C" evidence="7">
    <location>
        <begin position="587"/>
        <end position="706"/>
    </location>
</feature>
<name>A0A4Y8SJ31_9SPHI</name>
<dbReference type="Pfam" id="PF13287">
    <property type="entry name" value="Fn3_assoc"/>
    <property type="match status" value="1"/>
</dbReference>
<dbReference type="Pfam" id="PF00754">
    <property type="entry name" value="F5_F8_type_C"/>
    <property type="match status" value="2"/>
</dbReference>
<evidence type="ECO:0000313" key="8">
    <source>
        <dbReference type="EMBL" id="TFF38898.1"/>
    </source>
</evidence>
<protein>
    <recommendedName>
        <fullName evidence="2">alpha-L-fucosidase</fullName>
        <ecNumber evidence="2">3.2.1.51</ecNumber>
    </recommendedName>
</protein>
<dbReference type="SMART" id="SM00812">
    <property type="entry name" value="Alpha_L_fucos"/>
    <property type="match status" value="1"/>
</dbReference>
<evidence type="ECO:0000256" key="4">
    <source>
        <dbReference type="ARBA" id="ARBA00022801"/>
    </source>
</evidence>
<feature type="chain" id="PRO_5021385736" description="alpha-L-fucosidase" evidence="6">
    <location>
        <begin position="21"/>
        <end position="706"/>
    </location>
</feature>
<keyword evidence="4" id="KW-0378">Hydrolase</keyword>
<dbReference type="Gene3D" id="3.20.20.80">
    <property type="entry name" value="Glycosidases"/>
    <property type="match status" value="1"/>
</dbReference>
<evidence type="ECO:0000256" key="1">
    <source>
        <dbReference type="ARBA" id="ARBA00007951"/>
    </source>
</evidence>
<accession>A0A4Y8SJ31</accession>
<dbReference type="PANTHER" id="PTHR10030:SF37">
    <property type="entry name" value="ALPHA-L-FUCOSIDASE-RELATED"/>
    <property type="match status" value="1"/>
</dbReference>
<dbReference type="InterPro" id="IPR017853">
    <property type="entry name" value="GH"/>
</dbReference>
<dbReference type="AlphaFoldDB" id="A0A4Y8SJ31"/>
<evidence type="ECO:0000256" key="2">
    <source>
        <dbReference type="ARBA" id="ARBA00012662"/>
    </source>
</evidence>
<dbReference type="SUPFAM" id="SSF51445">
    <property type="entry name" value="(Trans)glycosidases"/>
    <property type="match status" value="1"/>
</dbReference>
<dbReference type="GO" id="GO:0006004">
    <property type="term" value="P:fucose metabolic process"/>
    <property type="evidence" value="ECO:0007669"/>
    <property type="project" value="TreeGrafter"/>
</dbReference>
<dbReference type="Proteomes" id="UP000297540">
    <property type="component" value="Unassembled WGS sequence"/>
</dbReference>
<dbReference type="SUPFAM" id="SSF49785">
    <property type="entry name" value="Galactose-binding domain-like"/>
    <property type="match status" value="2"/>
</dbReference>
<keyword evidence="5" id="KW-0326">Glycosidase</keyword>
<dbReference type="InterPro" id="IPR057739">
    <property type="entry name" value="Glyco_hydro_29_N"/>
</dbReference>
<gene>
    <name evidence="8" type="ORF">E2R66_07805</name>
</gene>
<dbReference type="EC" id="3.2.1.51" evidence="2"/>
<evidence type="ECO:0000256" key="6">
    <source>
        <dbReference type="SAM" id="SignalP"/>
    </source>
</evidence>
<dbReference type="Pfam" id="PF01120">
    <property type="entry name" value="Alpha_L_fucos"/>
    <property type="match status" value="1"/>
</dbReference>
<dbReference type="GO" id="GO:0016139">
    <property type="term" value="P:glycoside catabolic process"/>
    <property type="evidence" value="ECO:0007669"/>
    <property type="project" value="TreeGrafter"/>
</dbReference>
<feature type="signal peptide" evidence="6">
    <location>
        <begin position="1"/>
        <end position="20"/>
    </location>
</feature>
<dbReference type="PROSITE" id="PS50022">
    <property type="entry name" value="FA58C_3"/>
    <property type="match status" value="1"/>
</dbReference>
<proteinExistence type="inferred from homology"/>
<dbReference type="InterPro" id="IPR000421">
    <property type="entry name" value="FA58C"/>
</dbReference>
<evidence type="ECO:0000256" key="5">
    <source>
        <dbReference type="ARBA" id="ARBA00023295"/>
    </source>
</evidence>
<evidence type="ECO:0000256" key="3">
    <source>
        <dbReference type="ARBA" id="ARBA00022729"/>
    </source>
</evidence>
<dbReference type="GO" id="GO:0005764">
    <property type="term" value="C:lysosome"/>
    <property type="evidence" value="ECO:0007669"/>
    <property type="project" value="TreeGrafter"/>
</dbReference>
<dbReference type="OrthoDB" id="107551at2"/>
<dbReference type="InterPro" id="IPR026876">
    <property type="entry name" value="Fn3_assoc_repeat"/>
</dbReference>
<dbReference type="GO" id="GO:0004560">
    <property type="term" value="F:alpha-L-fucosidase activity"/>
    <property type="evidence" value="ECO:0007669"/>
    <property type="project" value="InterPro"/>
</dbReference>